<evidence type="ECO:0000256" key="4">
    <source>
        <dbReference type="ARBA" id="ARBA00013682"/>
    </source>
</evidence>
<protein>
    <recommendedName>
        <fullName evidence="4 8">Ribosomal RNA small subunit methyltransferase D</fullName>
        <ecNumber evidence="3 8">2.1.1.171</ecNumber>
    </recommendedName>
</protein>
<dbReference type="PANTHER" id="PTHR43542:SF1">
    <property type="entry name" value="METHYLTRANSFERASE"/>
    <property type="match status" value="1"/>
</dbReference>
<dbReference type="EC" id="2.1.1.171" evidence="3 8"/>
<evidence type="ECO:0000256" key="8">
    <source>
        <dbReference type="PIRNR" id="PIRNR004553"/>
    </source>
</evidence>
<dbReference type="PANTHER" id="PTHR43542">
    <property type="entry name" value="METHYLTRANSFERASE"/>
    <property type="match status" value="1"/>
</dbReference>
<dbReference type="SUPFAM" id="SSF53335">
    <property type="entry name" value="S-adenosyl-L-methionine-dependent methyltransferases"/>
    <property type="match status" value="1"/>
</dbReference>
<gene>
    <name evidence="9" type="primary">rsmD</name>
    <name evidence="9" type="ORF">D9V67_00120</name>
</gene>
<dbReference type="InterPro" id="IPR002052">
    <property type="entry name" value="DNA_methylase_N6_adenine_CS"/>
</dbReference>
<dbReference type="Pfam" id="PF03602">
    <property type="entry name" value="Cons_hypoth95"/>
    <property type="match status" value="1"/>
</dbReference>
<proteinExistence type="inferred from homology"/>
<dbReference type="GO" id="GO:0052913">
    <property type="term" value="F:16S rRNA (guanine(966)-N(2))-methyltransferase activity"/>
    <property type="evidence" value="ECO:0007669"/>
    <property type="project" value="UniProtKB-EC"/>
</dbReference>
<dbReference type="PIRSF" id="PIRSF004553">
    <property type="entry name" value="CHP00095"/>
    <property type="match status" value="1"/>
</dbReference>
<dbReference type="NCBIfam" id="TIGR00095">
    <property type="entry name" value="16S rRNA (guanine(966)-N(2))-methyltransferase RsmD"/>
    <property type="match status" value="1"/>
</dbReference>
<dbReference type="GO" id="GO:0003676">
    <property type="term" value="F:nucleic acid binding"/>
    <property type="evidence" value="ECO:0007669"/>
    <property type="project" value="InterPro"/>
</dbReference>
<reference evidence="9 10" key="1">
    <citation type="submission" date="2018-12" db="EMBL/GenBank/DDBJ databases">
        <authorList>
            <person name="Chong R.A."/>
        </authorList>
    </citation>
    <scope>NUCLEOTIDE SEQUENCE [LARGE SCALE GENOMIC DNA]</scope>
    <source>
        <strain evidence="9 10">Bca</strain>
    </source>
</reference>
<dbReference type="InterPro" id="IPR029063">
    <property type="entry name" value="SAM-dependent_MTases_sf"/>
</dbReference>
<keyword evidence="8" id="KW-0698">rRNA processing</keyword>
<comment type="catalytic activity">
    <reaction evidence="7 8">
        <text>guanosine(966) in 16S rRNA + S-adenosyl-L-methionine = N(2)-methylguanosine(966) in 16S rRNA + S-adenosyl-L-homocysteine + H(+)</text>
        <dbReference type="Rhea" id="RHEA:23548"/>
        <dbReference type="Rhea" id="RHEA-COMP:10211"/>
        <dbReference type="Rhea" id="RHEA-COMP:10212"/>
        <dbReference type="ChEBI" id="CHEBI:15378"/>
        <dbReference type="ChEBI" id="CHEBI:57856"/>
        <dbReference type="ChEBI" id="CHEBI:59789"/>
        <dbReference type="ChEBI" id="CHEBI:74269"/>
        <dbReference type="ChEBI" id="CHEBI:74481"/>
        <dbReference type="EC" id="2.1.1.171"/>
    </reaction>
</comment>
<accession>A0A4D6Y0N1</accession>
<evidence type="ECO:0000256" key="3">
    <source>
        <dbReference type="ARBA" id="ARBA00012141"/>
    </source>
</evidence>
<dbReference type="InterPro" id="IPR004398">
    <property type="entry name" value="RNA_MeTrfase_RsmD"/>
</dbReference>
<evidence type="ECO:0000256" key="2">
    <source>
        <dbReference type="ARBA" id="ARBA00005269"/>
    </source>
</evidence>
<dbReference type="Gene3D" id="3.40.50.150">
    <property type="entry name" value="Vaccinia Virus protein VP39"/>
    <property type="match status" value="1"/>
</dbReference>
<evidence type="ECO:0000256" key="7">
    <source>
        <dbReference type="ARBA" id="ARBA00048326"/>
    </source>
</evidence>
<evidence type="ECO:0000313" key="9">
    <source>
        <dbReference type="EMBL" id="QCI20188.1"/>
    </source>
</evidence>
<keyword evidence="8" id="KW-0949">S-adenosyl-L-methionine</keyword>
<dbReference type="CDD" id="cd02440">
    <property type="entry name" value="AdoMet_MTases"/>
    <property type="match status" value="1"/>
</dbReference>
<comment type="similarity">
    <text evidence="2 8">Belongs to the methyltransferase superfamily. RsmD family.</text>
</comment>
<dbReference type="PROSITE" id="PS00092">
    <property type="entry name" value="N6_MTASE"/>
    <property type="match status" value="1"/>
</dbReference>
<dbReference type="EMBL" id="CP034879">
    <property type="protein sequence ID" value="QCI20188.1"/>
    <property type="molecule type" value="Genomic_DNA"/>
</dbReference>
<organism evidence="9 10">
    <name type="scientific">Buchnera aphidicola</name>
    <name type="common">Brachycaudus cardui</name>
    <dbReference type="NCBI Taxonomy" id="557993"/>
    <lineage>
        <taxon>Bacteria</taxon>
        <taxon>Pseudomonadati</taxon>
        <taxon>Pseudomonadota</taxon>
        <taxon>Gammaproteobacteria</taxon>
        <taxon>Enterobacterales</taxon>
        <taxon>Erwiniaceae</taxon>
        <taxon>Buchnera</taxon>
    </lineage>
</organism>
<sequence>MNNNFFKKGKVYIISGKFKGRKISFNNILNVRPTTNRIRETLFQWLSKYIKNSRCLDCFAGSGALGLEAISRGAAFLTLLEIEKKTFFTLQSNIKKLNINNLELIHTNAFSWLNKTGKPYDIIFIDPPYHQGLVEKTIVVLEKQRWIKKTSIIYIEKEKNQDLIIPKHWILYKKKTTNHIECYLYIFNT</sequence>
<dbReference type="OrthoDB" id="9803017at2"/>
<evidence type="ECO:0000256" key="6">
    <source>
        <dbReference type="ARBA" id="ARBA00022679"/>
    </source>
</evidence>
<evidence type="ECO:0000256" key="5">
    <source>
        <dbReference type="ARBA" id="ARBA00022603"/>
    </source>
</evidence>
<dbReference type="AlphaFoldDB" id="A0A4D6Y0N1"/>
<evidence type="ECO:0000256" key="1">
    <source>
        <dbReference type="ARBA" id="ARBA00002649"/>
    </source>
</evidence>
<keyword evidence="6 8" id="KW-0808">Transferase</keyword>
<keyword evidence="5 8" id="KW-0489">Methyltransferase</keyword>
<name>A0A4D6Y0N1_9GAMM</name>
<comment type="function">
    <text evidence="1 8">Specifically methylates the guanine in position 966 of 16S rRNA in the assembled 30S particle.</text>
</comment>
<reference evidence="9 10" key="2">
    <citation type="submission" date="2019-05" db="EMBL/GenBank/DDBJ databases">
        <title>Genome evolution of the obligate endosymbiont Buchnera aphidicola.</title>
        <authorList>
            <person name="Moran N.A."/>
        </authorList>
    </citation>
    <scope>NUCLEOTIDE SEQUENCE [LARGE SCALE GENOMIC DNA]</scope>
    <source>
        <strain evidence="9 10">Bca</strain>
    </source>
</reference>
<dbReference type="Proteomes" id="UP000298594">
    <property type="component" value="Chromosome"/>
</dbReference>
<evidence type="ECO:0000313" key="10">
    <source>
        <dbReference type="Proteomes" id="UP000298594"/>
    </source>
</evidence>
<dbReference type="RefSeq" id="WP_158358893.1">
    <property type="nucleotide sequence ID" value="NZ_CP034879.1"/>
</dbReference>